<keyword evidence="1 6" id="KW-0963">Cytoplasm</keyword>
<reference evidence="9" key="2">
    <citation type="submission" date="2015-06" db="UniProtKB">
        <authorList>
            <consortium name="EnsemblMetazoa"/>
        </authorList>
    </citation>
    <scope>IDENTIFICATION</scope>
</reference>
<dbReference type="Gene3D" id="1.10.510.10">
    <property type="entry name" value="Transferase(Phosphotransferase) domain 1"/>
    <property type="match status" value="1"/>
</dbReference>
<evidence type="ECO:0000256" key="3">
    <source>
        <dbReference type="ARBA" id="ARBA00022741"/>
    </source>
</evidence>
<reference evidence="10" key="1">
    <citation type="submission" date="2011-08" db="EMBL/GenBank/DDBJ databases">
        <authorList>
            <person name="Rombauts S."/>
        </authorList>
    </citation>
    <scope>NUCLEOTIDE SEQUENCE</scope>
    <source>
        <strain evidence="10">London</strain>
    </source>
</reference>
<evidence type="ECO:0000256" key="7">
    <source>
        <dbReference type="SAM" id="MobiDB-lite"/>
    </source>
</evidence>
<evidence type="ECO:0000256" key="5">
    <source>
        <dbReference type="ARBA" id="ARBA00023054"/>
    </source>
</evidence>
<evidence type="ECO:0000256" key="6">
    <source>
        <dbReference type="HAMAP-Rule" id="MF_03181"/>
    </source>
</evidence>
<keyword evidence="10" id="KW-1185">Reference proteome</keyword>
<comment type="subcellular location">
    <subcellularLocation>
        <location evidence="6">Cytoplasm</location>
        <location evidence="6">P-body</location>
    </subcellularLocation>
</comment>
<organism evidence="9 10">
    <name type="scientific">Tetranychus urticae</name>
    <name type="common">Two-spotted spider mite</name>
    <dbReference type="NCBI Taxonomy" id="32264"/>
    <lineage>
        <taxon>Eukaryota</taxon>
        <taxon>Metazoa</taxon>
        <taxon>Ecdysozoa</taxon>
        <taxon>Arthropoda</taxon>
        <taxon>Chelicerata</taxon>
        <taxon>Arachnida</taxon>
        <taxon>Acari</taxon>
        <taxon>Acariformes</taxon>
        <taxon>Trombidiformes</taxon>
        <taxon>Prostigmata</taxon>
        <taxon>Eleutherengona</taxon>
        <taxon>Raphignathae</taxon>
        <taxon>Tetranychoidea</taxon>
        <taxon>Tetranychidae</taxon>
        <taxon>Tetranychus</taxon>
    </lineage>
</organism>
<evidence type="ECO:0000313" key="9">
    <source>
        <dbReference type="EnsemblMetazoa" id="tetur03g02970.1"/>
    </source>
</evidence>
<comment type="domain">
    <text evidence="6">Contains a pseudokinase domain. The protein kinase domain is predicted to be catalytically inactive because some of the residues important for catalytic activity are substituted and it lacks the equivalent of the binding site for a peptide substrate. However, it has retained an ATP-binding site and ATP-binding is required for mRNA degradation, stimulating the activity of the PAN2 nuclease in vitro. The nucleotide-binding site is juxtaposed to the RNase active site of PAN2 in the complex and may actually bind nucleosides of a poly(A) RNA rather than ATP, feeding the poly(A)-tail to the active site of the deadenylase and thus increasing the efficiency with which this distributive enzyme degrades oligo(A) RNAs.</text>
</comment>
<dbReference type="GO" id="GO:0006397">
    <property type="term" value="P:mRNA processing"/>
    <property type="evidence" value="ECO:0007669"/>
    <property type="project" value="UniProtKB-KW"/>
</dbReference>
<dbReference type="GO" id="GO:0005524">
    <property type="term" value="F:ATP binding"/>
    <property type="evidence" value="ECO:0007669"/>
    <property type="project" value="UniProtKB-UniRule"/>
</dbReference>
<dbReference type="EMBL" id="CAEY01001117">
    <property type="status" value="NOT_ANNOTATED_CDS"/>
    <property type="molecule type" value="Genomic_DNA"/>
</dbReference>
<comment type="caution">
    <text evidence="6">Lacks conserved residue(s) required for the propagation of feature annotation.</text>
</comment>
<feature type="region of interest" description="Disordered" evidence="7">
    <location>
        <begin position="1"/>
        <end position="37"/>
    </location>
</feature>
<dbReference type="Gene3D" id="1.10.287.3700">
    <property type="match status" value="1"/>
</dbReference>
<dbReference type="PANTHER" id="PTHR12272">
    <property type="entry name" value="DEADENYLATION COMPLEX SUBUNIT PAN3"/>
    <property type="match status" value="1"/>
</dbReference>
<dbReference type="EnsemblMetazoa" id="tetur03g02970.1">
    <property type="protein sequence ID" value="tetur03g02970.1"/>
    <property type="gene ID" value="tetur03g02970"/>
</dbReference>
<accession>T1JZ78</accession>
<dbReference type="SUPFAM" id="SSF56112">
    <property type="entry name" value="Protein kinase-like (PK-like)"/>
    <property type="match status" value="1"/>
</dbReference>
<comment type="subunit">
    <text evidence="6">Homodimer. Forms a heterotrimer with a catalytic subunit PAN2 to form the poly(A)-nuclease (PAN) deadenylation complex. Interacts (via PAM-2 motif) with poly(A)-binding protein (via PABC domain), conferring substrate specificity of the enzyme complex.</text>
</comment>
<evidence type="ECO:0000313" key="10">
    <source>
        <dbReference type="Proteomes" id="UP000015104"/>
    </source>
</evidence>
<evidence type="ECO:0000256" key="2">
    <source>
        <dbReference type="ARBA" id="ARBA00022664"/>
    </source>
</evidence>
<dbReference type="GO" id="GO:0004672">
    <property type="term" value="F:protein kinase activity"/>
    <property type="evidence" value="ECO:0007669"/>
    <property type="project" value="InterPro"/>
</dbReference>
<dbReference type="Pfam" id="PF18101">
    <property type="entry name" value="Pan3_CK"/>
    <property type="match status" value="1"/>
</dbReference>
<sequence>MLPNHSHRGPGTPNQFAPSTPATGSLTNPPPPPPPSYFTADEIKVELLRKQSVMYSPLNSELYPDIPEQVDNYRELTPLENPVSTQSTTFGYVNSVYRAVNMWTGDVYCLRRVHGFQPNTSNFKSLSNSIDAWKKLEHANVVPLRQVFTTKAFGDNSLIFVYDYFPGAQTLMSQFFTNHHHGGPGGLGGHANGLVGAARPYSQQQSFRAKLLPEPLIWTIIIQLSSALRTIHANGLACRVFDPTKIIITSGQILRLSSCGIFDVISPNPFQELAQCNPKVVLPQLQQEDLIALGKVLLALSCNSLNAVERENWPQSLELIARNYSTDLRTLVLFLLTVKRGNNINEIMPMIGGRFYAQLDTVYSRYDVIENQLAKEIDNGRLFRLLCKLGTINERPEYRMDPQWSETGDRYLLKLFRDYLFHQVSEDGHPWIDMGHIVSTLNKLDAGSQEKICLVSRDDQNVLIVSFAELKKCCESAFNELLL</sequence>
<keyword evidence="3 6" id="KW-0547">Nucleotide-binding</keyword>
<dbReference type="InterPro" id="IPR030844">
    <property type="entry name" value="PAN3"/>
</dbReference>
<dbReference type="AlphaFoldDB" id="T1JZ78"/>
<feature type="region of interest" description="Knob domain" evidence="6">
    <location>
        <begin position="392"/>
        <end position="483"/>
    </location>
</feature>
<dbReference type="eggNOG" id="KOG3741">
    <property type="taxonomic scope" value="Eukaryota"/>
</dbReference>
<comment type="function">
    <text evidence="6">Regulatory subunit of the poly(A)-nuclease (PAN) deadenylation complex, one of two cytoplasmic mRNA deadenylases involved in general and miRNA-mediated mRNA turnover. PAN specifically shortens poly(A) tails of RNA and the activity is stimulated by poly(A)-binding protein (PABP). PAN deadenylation is followed by rapid degradation of the shortened mRNA tails by the CCR4-NOT complex. Deadenylated mRNAs are then degraded by two alternative mechanisms, namely exosome-mediated 3'-5' exonucleolytic degradation, or deadenlyation-dependent mRNA decaping and subsequent 5'-3' exonucleolytic degradation by XRN1. PAN3 acts as a positive regulator for PAN activity, recruiting the catalytic subunit PAN2 to mRNA via its interaction with RNA and PABP, and to miRNA targets via its interaction with GW182 family proteins.</text>
</comment>
<dbReference type="InterPro" id="IPR011009">
    <property type="entry name" value="Kinase-like_dom_sf"/>
</dbReference>
<comment type="domain">
    <text evidence="6">The pseudokinase domain, the coiled-coil (CC), and C-terminal knob domain (CK) form a structural unit (PKC) that forms an extensive high-affinity interaction surface for PAN2.</text>
</comment>
<gene>
    <name evidence="6" type="primary">PAN3</name>
</gene>
<dbReference type="PROSITE" id="PS50011">
    <property type="entry name" value="PROTEIN_KINASE_DOM"/>
    <property type="match status" value="1"/>
</dbReference>
<dbReference type="FunFam" id="1.10.287.3700:FF:000001">
    <property type="entry name" value="PAN2-PAN3 deadenylation complex subunit PAN3"/>
    <property type="match status" value="1"/>
</dbReference>
<feature type="binding site" evidence="6">
    <location>
        <position position="111"/>
    </location>
    <ligand>
        <name>ATP</name>
        <dbReference type="ChEBI" id="CHEBI:30616"/>
    </ligand>
</feature>
<dbReference type="GO" id="GO:0000932">
    <property type="term" value="C:P-body"/>
    <property type="evidence" value="ECO:0007669"/>
    <property type="project" value="UniProtKB-SubCell"/>
</dbReference>
<dbReference type="GO" id="GO:0031251">
    <property type="term" value="C:PAN complex"/>
    <property type="evidence" value="ECO:0007669"/>
    <property type="project" value="UniProtKB-UniRule"/>
</dbReference>
<proteinExistence type="inferred from homology"/>
<feature type="binding site" evidence="6">
    <location>
        <begin position="163"/>
        <end position="170"/>
    </location>
    <ligand>
        <name>ATP</name>
        <dbReference type="ChEBI" id="CHEBI:30616"/>
    </ligand>
</feature>
<name>T1JZ78_TETUR</name>
<feature type="domain" description="Protein kinase" evidence="8">
    <location>
        <begin position="82"/>
        <end position="356"/>
    </location>
</feature>
<feature type="binding site" evidence="6">
    <location>
        <begin position="244"/>
        <end position="245"/>
    </location>
    <ligand>
        <name>ATP</name>
        <dbReference type="ChEBI" id="CHEBI:30616"/>
    </ligand>
</feature>
<feature type="coiled-coil region" evidence="6">
    <location>
        <begin position="353"/>
        <end position="391"/>
    </location>
</feature>
<dbReference type="FunFam" id="1.20.5.5160:FF:000002">
    <property type="entry name" value="PAN2-PAN3 deadenylation complex subunit PAN3"/>
    <property type="match status" value="1"/>
</dbReference>
<keyword evidence="5 6" id="KW-0175">Coiled coil</keyword>
<comment type="domain">
    <text evidence="6">The N-terminal zinc finger binds to poly(A) RNA.</text>
</comment>
<keyword evidence="2 6" id="KW-0507">mRNA processing</keyword>
<dbReference type="Gene3D" id="1.20.5.5160">
    <property type="match status" value="1"/>
</dbReference>
<evidence type="ECO:0000259" key="8">
    <source>
        <dbReference type="PROSITE" id="PS50011"/>
    </source>
</evidence>
<dbReference type="GO" id="GO:0000289">
    <property type="term" value="P:nuclear-transcribed mRNA poly(A) tail shortening"/>
    <property type="evidence" value="ECO:0007669"/>
    <property type="project" value="UniProtKB-UniRule"/>
</dbReference>
<evidence type="ECO:0000256" key="1">
    <source>
        <dbReference type="ARBA" id="ARBA00022490"/>
    </source>
</evidence>
<dbReference type="InterPro" id="IPR000719">
    <property type="entry name" value="Prot_kinase_dom"/>
</dbReference>
<protein>
    <recommendedName>
        <fullName evidence="6">PAN2-PAN3 deadenylation complex subunit PAN3</fullName>
    </recommendedName>
    <alternativeName>
        <fullName evidence="6">PAB1P-dependent poly(A)-specific ribonuclease</fullName>
    </alternativeName>
    <alternativeName>
        <fullName evidence="6">Poly(A)-nuclease deadenylation complex subunit 3</fullName>
        <shortName evidence="6">PAN deadenylation complex subunit 3</shortName>
    </alternativeName>
</protein>
<keyword evidence="4 6" id="KW-0067">ATP-binding</keyword>
<dbReference type="HOGENOM" id="CLU_016423_0_1_1"/>
<dbReference type="PANTHER" id="PTHR12272:SF11">
    <property type="entry name" value="PAN2-PAN3 DEADENYLATION COMPLEX SUBUNIT PAN3"/>
    <property type="match status" value="1"/>
</dbReference>
<dbReference type="GO" id="GO:0010606">
    <property type="term" value="P:positive regulation of cytoplasmic mRNA processing body assembly"/>
    <property type="evidence" value="ECO:0007669"/>
    <property type="project" value="UniProtKB-UniRule"/>
</dbReference>
<dbReference type="Proteomes" id="UP000015104">
    <property type="component" value="Unassembled WGS sequence"/>
</dbReference>
<feature type="compositionally biased region" description="Polar residues" evidence="7">
    <location>
        <begin position="12"/>
        <end position="27"/>
    </location>
</feature>
<dbReference type="GO" id="GO:0008143">
    <property type="term" value="F:poly(A) binding"/>
    <property type="evidence" value="ECO:0007669"/>
    <property type="project" value="TreeGrafter"/>
</dbReference>
<comment type="similarity">
    <text evidence="6">Belongs to the protein kinase superfamily. PAN3 family.</text>
</comment>
<dbReference type="InterPro" id="IPR041332">
    <property type="entry name" value="Pan3_CK"/>
</dbReference>
<dbReference type="HAMAP" id="MF_03181">
    <property type="entry name" value="PAN3"/>
    <property type="match status" value="1"/>
</dbReference>
<dbReference type="STRING" id="32264.T1JZ78"/>
<evidence type="ECO:0000256" key="4">
    <source>
        <dbReference type="ARBA" id="ARBA00022840"/>
    </source>
</evidence>